<keyword evidence="6" id="KW-1185">Reference proteome</keyword>
<proteinExistence type="predicted"/>
<dbReference type="InterPro" id="IPR000719">
    <property type="entry name" value="Prot_kinase_dom"/>
</dbReference>
<comment type="caution">
    <text evidence="5">The sequence shown here is derived from an EMBL/GenBank/DDBJ whole genome shotgun (WGS) entry which is preliminary data.</text>
</comment>
<dbReference type="GO" id="GO:0004672">
    <property type="term" value="F:protein kinase activity"/>
    <property type="evidence" value="ECO:0007669"/>
    <property type="project" value="InterPro"/>
</dbReference>
<keyword evidence="1" id="KW-0547">Nucleotide-binding</keyword>
<dbReference type="SUPFAM" id="SSF56112">
    <property type="entry name" value="Protein kinase-like (PK-like)"/>
    <property type="match status" value="2"/>
</dbReference>
<dbReference type="GO" id="GO:0005886">
    <property type="term" value="C:plasma membrane"/>
    <property type="evidence" value="ECO:0007669"/>
    <property type="project" value="TreeGrafter"/>
</dbReference>
<dbReference type="InterPro" id="IPR001245">
    <property type="entry name" value="Ser-Thr/Tyr_kinase_cat_dom"/>
</dbReference>
<dbReference type="Pfam" id="PF07714">
    <property type="entry name" value="PK_Tyr_Ser-Thr"/>
    <property type="match status" value="2"/>
</dbReference>
<sequence>MKNGWVCAWDSYPRGEGQHRRAREGGGGMRGGGRGRGGGVGGGGSGLRGDMAVESFWDTRLRRFTDGYDPKNLIGNFQFGKVYRGVYRFAQPTPDRRNITVKVWEDENQSYKVLPGDNEIRFLEELELLEFFKLREEGKGYPYHRNLAKLLEYYTHSARGQLIMVYDLDPWDTVQNLLDKDDFIWPMRFKVACGVASVLKFLHAQNPDVPYLVRNLAAAHIMLDQAQEPVLFDFSMISGGILYDKRNILNEPVNGCHGYVDPTGAHAGVWSEKCDVFSYGVLLLQLVSKGAYLEEYVFGDEKDDHDWAWRGYRALKSGSSKGIFSLVPNSLKSDPLFNSIKVAKLALKCVQNDPRKRPSMEQVYRHLMKLHVAESDAAIQGEGSKLGAGASNLQSDKLSGRRSLQEDNTLQLFSYEELSEFTDDFGDEKRIGDFQFGKLYRGKIKNREVVVKMWQCGGTYHALHDDNTLRLRDEIILLKLPELTCCPNVVKLIGYCREGIQIGVVYDLKALDTVSNLIDKDSLTWLQTVKIGIGLAFLVEFLHTDKPPKQPYIVCSIIPSNIMLDQDFSPVLIDYGQFGGGILPKSRPVKGSGGIGCYGYIGGDYFWNGYIWTQSCDVYAYATVLLSLLCKRLFTEEERLSGRPDVAEWAVNEFKASSSTDCSLVHKSFEEQPGYYRGDAVDITKLAMECVASEPLEAPTMKQVVKRLLKLKVVRTHAAQLGISKQLSR</sequence>
<reference evidence="5" key="2">
    <citation type="journal article" date="2023" name="Plants (Basel)">
        <title>Annotation of the Turnera subulata (Passifloraceae) Draft Genome Reveals the S-Locus Evolved after the Divergence of Turneroideae from Passifloroideae in a Stepwise Manner.</title>
        <authorList>
            <person name="Henning P.M."/>
            <person name="Roalson E.H."/>
            <person name="Mir W."/>
            <person name="McCubbin A.G."/>
            <person name="Shore J.S."/>
        </authorList>
    </citation>
    <scope>NUCLEOTIDE SEQUENCE</scope>
    <source>
        <strain evidence="5">F60SS</strain>
    </source>
</reference>
<dbReference type="Gene3D" id="3.30.200.20">
    <property type="entry name" value="Phosphorylase Kinase, domain 1"/>
    <property type="match status" value="2"/>
</dbReference>
<evidence type="ECO:0000259" key="4">
    <source>
        <dbReference type="PROSITE" id="PS50011"/>
    </source>
</evidence>
<dbReference type="PANTHER" id="PTHR27001">
    <property type="entry name" value="OS01G0253100 PROTEIN"/>
    <property type="match status" value="1"/>
</dbReference>
<dbReference type="AlphaFoldDB" id="A0A9Q0JI51"/>
<dbReference type="EMBL" id="JAKUCV010002467">
    <property type="protein sequence ID" value="KAJ4842534.1"/>
    <property type="molecule type" value="Genomic_DNA"/>
</dbReference>
<dbReference type="Proteomes" id="UP001141552">
    <property type="component" value="Unassembled WGS sequence"/>
</dbReference>
<feature type="compositionally biased region" description="Gly residues" evidence="3">
    <location>
        <begin position="25"/>
        <end position="46"/>
    </location>
</feature>
<name>A0A9Q0JI51_9ROSI</name>
<feature type="region of interest" description="Disordered" evidence="3">
    <location>
        <begin position="15"/>
        <end position="46"/>
    </location>
</feature>
<evidence type="ECO:0000256" key="3">
    <source>
        <dbReference type="SAM" id="MobiDB-lite"/>
    </source>
</evidence>
<protein>
    <recommendedName>
        <fullName evidence="4">Protein kinase domain-containing protein</fullName>
    </recommendedName>
</protein>
<dbReference type="OrthoDB" id="1711336at2759"/>
<dbReference type="Gene3D" id="1.10.510.10">
    <property type="entry name" value="Transferase(Phosphotransferase) domain 1"/>
    <property type="match status" value="2"/>
</dbReference>
<organism evidence="5 6">
    <name type="scientific">Turnera subulata</name>
    <dbReference type="NCBI Taxonomy" id="218843"/>
    <lineage>
        <taxon>Eukaryota</taxon>
        <taxon>Viridiplantae</taxon>
        <taxon>Streptophyta</taxon>
        <taxon>Embryophyta</taxon>
        <taxon>Tracheophyta</taxon>
        <taxon>Spermatophyta</taxon>
        <taxon>Magnoliopsida</taxon>
        <taxon>eudicotyledons</taxon>
        <taxon>Gunneridae</taxon>
        <taxon>Pentapetalae</taxon>
        <taxon>rosids</taxon>
        <taxon>fabids</taxon>
        <taxon>Malpighiales</taxon>
        <taxon>Passifloraceae</taxon>
        <taxon>Turnera</taxon>
    </lineage>
</organism>
<keyword evidence="2" id="KW-0067">ATP-binding</keyword>
<reference evidence="5" key="1">
    <citation type="submission" date="2022-02" db="EMBL/GenBank/DDBJ databases">
        <authorList>
            <person name="Henning P.M."/>
            <person name="McCubbin A.G."/>
            <person name="Shore J.S."/>
        </authorList>
    </citation>
    <scope>NUCLEOTIDE SEQUENCE</scope>
    <source>
        <strain evidence="5">F60SS</strain>
        <tissue evidence="5">Leaves</tissue>
    </source>
</reference>
<dbReference type="PROSITE" id="PS50011">
    <property type="entry name" value="PROTEIN_KINASE_DOM"/>
    <property type="match status" value="2"/>
</dbReference>
<dbReference type="PANTHER" id="PTHR27001:SF931">
    <property type="entry name" value="OS11G0664100 PROTEIN"/>
    <property type="match status" value="1"/>
</dbReference>
<gene>
    <name evidence="5" type="ORF">Tsubulata_020816</name>
</gene>
<feature type="domain" description="Protein kinase" evidence="4">
    <location>
        <begin position="68"/>
        <end position="369"/>
    </location>
</feature>
<evidence type="ECO:0000313" key="6">
    <source>
        <dbReference type="Proteomes" id="UP001141552"/>
    </source>
</evidence>
<evidence type="ECO:0000256" key="2">
    <source>
        <dbReference type="ARBA" id="ARBA00022840"/>
    </source>
</evidence>
<dbReference type="InterPro" id="IPR011009">
    <property type="entry name" value="Kinase-like_dom_sf"/>
</dbReference>
<feature type="domain" description="Protein kinase" evidence="4">
    <location>
        <begin position="425"/>
        <end position="711"/>
    </location>
</feature>
<evidence type="ECO:0000313" key="5">
    <source>
        <dbReference type="EMBL" id="KAJ4842534.1"/>
    </source>
</evidence>
<evidence type="ECO:0000256" key="1">
    <source>
        <dbReference type="ARBA" id="ARBA00022741"/>
    </source>
</evidence>
<dbReference type="GO" id="GO:0005524">
    <property type="term" value="F:ATP binding"/>
    <property type="evidence" value="ECO:0007669"/>
    <property type="project" value="UniProtKB-KW"/>
</dbReference>
<accession>A0A9Q0JI51</accession>